<dbReference type="OrthoDB" id="25029at2759"/>
<evidence type="ECO:0000256" key="1">
    <source>
        <dbReference type="ARBA" id="ARBA00009206"/>
    </source>
</evidence>
<evidence type="ECO:0000256" key="5">
    <source>
        <dbReference type="ARBA" id="ARBA00022741"/>
    </source>
</evidence>
<organism evidence="13 14">
    <name type="scientific">Daedalea quercina L-15889</name>
    <dbReference type="NCBI Taxonomy" id="1314783"/>
    <lineage>
        <taxon>Eukaryota</taxon>
        <taxon>Fungi</taxon>
        <taxon>Dikarya</taxon>
        <taxon>Basidiomycota</taxon>
        <taxon>Agaricomycotina</taxon>
        <taxon>Agaricomycetes</taxon>
        <taxon>Polyporales</taxon>
        <taxon>Fomitopsis</taxon>
    </lineage>
</organism>
<accession>A0A165NCU1</accession>
<dbReference type="GO" id="GO:0005524">
    <property type="term" value="F:ATP binding"/>
    <property type="evidence" value="ECO:0007669"/>
    <property type="project" value="UniProtKB-KW"/>
</dbReference>
<feature type="domain" description="RNA 3'-terminal phosphate cyclase insert" evidence="12">
    <location>
        <begin position="195"/>
        <end position="296"/>
    </location>
</feature>
<proteinExistence type="inferred from homology"/>
<dbReference type="EC" id="6.5.1.4" evidence="2"/>
<dbReference type="GO" id="GO:0003963">
    <property type="term" value="F:RNA-3'-phosphate cyclase activity"/>
    <property type="evidence" value="ECO:0007669"/>
    <property type="project" value="UniProtKB-EC"/>
</dbReference>
<evidence type="ECO:0000313" key="14">
    <source>
        <dbReference type="Proteomes" id="UP000076727"/>
    </source>
</evidence>
<keyword evidence="5 10" id="KW-0547">Nucleotide-binding</keyword>
<evidence type="ECO:0000256" key="2">
    <source>
        <dbReference type="ARBA" id="ARBA00012725"/>
    </source>
</evidence>
<gene>
    <name evidence="13" type="ORF">DAEQUDRAFT_729782</name>
</gene>
<feature type="binding site" evidence="10">
    <location>
        <position position="106"/>
    </location>
    <ligand>
        <name>ATP</name>
        <dbReference type="ChEBI" id="CHEBI:30616"/>
    </ligand>
</feature>
<comment type="catalytic activity">
    <reaction evidence="6">
        <text>a 3'-end 3'-phospho-ribonucleotide-RNA + ATP = a 3'-end 2',3'-cyclophospho-ribonucleotide-RNA + AMP + diphosphate</text>
        <dbReference type="Rhea" id="RHEA:23976"/>
        <dbReference type="Rhea" id="RHEA-COMP:10463"/>
        <dbReference type="Rhea" id="RHEA-COMP:10464"/>
        <dbReference type="ChEBI" id="CHEBI:30616"/>
        <dbReference type="ChEBI" id="CHEBI:33019"/>
        <dbReference type="ChEBI" id="CHEBI:83062"/>
        <dbReference type="ChEBI" id="CHEBI:83064"/>
        <dbReference type="ChEBI" id="CHEBI:456215"/>
        <dbReference type="EC" id="6.5.1.4"/>
    </reaction>
</comment>
<dbReference type="PANTHER" id="PTHR11096:SF0">
    <property type="entry name" value="RNA 3'-TERMINAL PHOSPHATE CYCLASE"/>
    <property type="match status" value="1"/>
</dbReference>
<dbReference type="GO" id="GO:0006396">
    <property type="term" value="P:RNA processing"/>
    <property type="evidence" value="ECO:0007669"/>
    <property type="project" value="InterPro"/>
</dbReference>
<dbReference type="Pfam" id="PF01137">
    <property type="entry name" value="RTC"/>
    <property type="match status" value="1"/>
</dbReference>
<dbReference type="GO" id="GO:0005634">
    <property type="term" value="C:nucleus"/>
    <property type="evidence" value="ECO:0007669"/>
    <property type="project" value="TreeGrafter"/>
</dbReference>
<comment type="function">
    <text evidence="8">Catalyzes the conversion of 3'-phosphate to a 2',3'-cyclic phosphodiester at the end of RNA. The mechanism of action of the enzyme occurs in 3 steps: (A) adenylation of the enzyme by ATP; (B) transfer of adenylate to an RNA-N3'P to produce RNA-N3'PP5'A; (C) and attack of the adjacent 2'-hydroxyl on the 3'-phosphorus in the diester linkage to produce the cyclic end product. Likely functions in some aspects of cellular RNA processing. Function plays an important role in regulating axon regeneration by inhibiting central nervous system (CNS) axon regeneration following optic nerve injury.</text>
</comment>
<dbReference type="InterPro" id="IPR036553">
    <property type="entry name" value="RPTC_insert"/>
</dbReference>
<dbReference type="InterPro" id="IPR037136">
    <property type="entry name" value="RNA3'_phos_cyclase_dom_sf"/>
</dbReference>
<evidence type="ECO:0000259" key="11">
    <source>
        <dbReference type="Pfam" id="PF01137"/>
    </source>
</evidence>
<feature type="domain" description="RNA 3'-terminal phosphate cyclase" evidence="11">
    <location>
        <begin position="13"/>
        <end position="349"/>
    </location>
</feature>
<dbReference type="SUPFAM" id="SSF55205">
    <property type="entry name" value="EPT/RTPC-like"/>
    <property type="match status" value="2"/>
</dbReference>
<keyword evidence="4" id="KW-0436">Ligase</keyword>
<evidence type="ECO:0000259" key="12">
    <source>
        <dbReference type="Pfam" id="PF05189"/>
    </source>
</evidence>
<dbReference type="InterPro" id="IPR013791">
    <property type="entry name" value="RNA3'-term_phos_cycl_insert"/>
</dbReference>
<evidence type="ECO:0000256" key="6">
    <source>
        <dbReference type="ARBA" id="ARBA00024481"/>
    </source>
</evidence>
<feature type="active site" description="Tele-AMP-histidine intermediate" evidence="9">
    <location>
        <position position="331"/>
    </location>
</feature>
<dbReference type="InterPro" id="IPR013792">
    <property type="entry name" value="RNA3'P_cycl/enolpyr_Trfase_a/b"/>
</dbReference>
<dbReference type="PIRSF" id="PIRSF005378">
    <property type="entry name" value="RNA3'_term_phos_cycl_euk"/>
    <property type="match status" value="1"/>
</dbReference>
<evidence type="ECO:0000256" key="8">
    <source>
        <dbReference type="ARBA" id="ARBA00045867"/>
    </source>
</evidence>
<dbReference type="STRING" id="1314783.A0A165NCU1"/>
<evidence type="ECO:0000256" key="4">
    <source>
        <dbReference type="ARBA" id="ARBA00022598"/>
    </source>
</evidence>
<dbReference type="InterPro" id="IPR017770">
    <property type="entry name" value="RNA3'_term_phos_cyc_type_1"/>
</dbReference>
<keyword evidence="10" id="KW-0067">ATP-binding</keyword>
<dbReference type="Gene3D" id="3.65.10.20">
    <property type="entry name" value="RNA 3'-terminal phosphate cyclase domain"/>
    <property type="match status" value="1"/>
</dbReference>
<dbReference type="AlphaFoldDB" id="A0A165NCU1"/>
<dbReference type="InterPro" id="IPR000228">
    <property type="entry name" value="RNA3'_term_phos_cyc"/>
</dbReference>
<evidence type="ECO:0000256" key="10">
    <source>
        <dbReference type="PIRSR" id="PIRSR005378-2"/>
    </source>
</evidence>
<dbReference type="Gene3D" id="3.30.360.20">
    <property type="entry name" value="RNA 3'-terminal phosphate cyclase, insert domain"/>
    <property type="match status" value="1"/>
</dbReference>
<dbReference type="EMBL" id="KV429083">
    <property type="protein sequence ID" value="KZT66816.1"/>
    <property type="molecule type" value="Genomic_DNA"/>
</dbReference>
<dbReference type="PROSITE" id="PS01287">
    <property type="entry name" value="RTC"/>
    <property type="match status" value="1"/>
</dbReference>
<reference evidence="13 14" key="1">
    <citation type="journal article" date="2016" name="Mol. Biol. Evol.">
        <title>Comparative Genomics of Early-Diverging Mushroom-Forming Fungi Provides Insights into the Origins of Lignocellulose Decay Capabilities.</title>
        <authorList>
            <person name="Nagy L.G."/>
            <person name="Riley R."/>
            <person name="Tritt A."/>
            <person name="Adam C."/>
            <person name="Daum C."/>
            <person name="Floudas D."/>
            <person name="Sun H."/>
            <person name="Yadav J.S."/>
            <person name="Pangilinan J."/>
            <person name="Larsson K.H."/>
            <person name="Matsuura K."/>
            <person name="Barry K."/>
            <person name="Labutti K."/>
            <person name="Kuo R."/>
            <person name="Ohm R.A."/>
            <person name="Bhattacharya S.S."/>
            <person name="Shirouzu T."/>
            <person name="Yoshinaga Y."/>
            <person name="Martin F.M."/>
            <person name="Grigoriev I.V."/>
            <person name="Hibbett D.S."/>
        </authorList>
    </citation>
    <scope>NUCLEOTIDE SEQUENCE [LARGE SCALE GENOMIC DNA]</scope>
    <source>
        <strain evidence="13 14">L-15889</strain>
    </source>
</reference>
<protein>
    <recommendedName>
        <fullName evidence="3">RNA 3'-terminal phosphate cyclase</fullName>
        <ecNumber evidence="2">6.5.1.4</ecNumber>
    </recommendedName>
    <alternativeName>
        <fullName evidence="7">RNA terminal phosphate cyclase domain-containing protein 1</fullName>
    </alternativeName>
</protein>
<evidence type="ECO:0000256" key="9">
    <source>
        <dbReference type="PIRSR" id="PIRSR005378-1"/>
    </source>
</evidence>
<evidence type="ECO:0000256" key="7">
    <source>
        <dbReference type="ARBA" id="ARBA00032543"/>
    </source>
</evidence>
<comment type="similarity">
    <text evidence="1">Belongs to the RNA 3'-terminal cyclase family. Type 1 subfamily.</text>
</comment>
<dbReference type="InterPro" id="IPR020719">
    <property type="entry name" value="RNA3'_term_phos_cycl-like_CS"/>
</dbReference>
<dbReference type="SUPFAM" id="SSF52913">
    <property type="entry name" value="RNA 3'-terminal phosphate cyclase, RPTC, insert domain"/>
    <property type="match status" value="1"/>
</dbReference>
<name>A0A165NCU1_9APHY</name>
<dbReference type="InterPro" id="IPR023797">
    <property type="entry name" value="RNA3'_phos_cyclase_dom"/>
</dbReference>
<dbReference type="Pfam" id="PF05189">
    <property type="entry name" value="RTC_insert"/>
    <property type="match status" value="1"/>
</dbReference>
<feature type="binding site" evidence="10">
    <location>
        <begin position="305"/>
        <end position="309"/>
    </location>
    <ligand>
        <name>ATP</name>
        <dbReference type="ChEBI" id="CHEBI:30616"/>
    </ligand>
</feature>
<evidence type="ECO:0000313" key="13">
    <source>
        <dbReference type="EMBL" id="KZT66816.1"/>
    </source>
</evidence>
<dbReference type="FunFam" id="3.30.360.20:FF:000002">
    <property type="entry name" value="RNA terminal phosphate cyclase-like 1"/>
    <property type="match status" value="1"/>
</dbReference>
<keyword evidence="14" id="KW-1185">Reference proteome</keyword>
<evidence type="ECO:0000256" key="3">
    <source>
        <dbReference type="ARBA" id="ARBA00021428"/>
    </source>
</evidence>
<dbReference type="NCBIfam" id="TIGR03399">
    <property type="entry name" value="RNA_3prim_cycl"/>
    <property type="match status" value="1"/>
</dbReference>
<sequence length="376" mass="40153">MTSNEIILDGSVLEGGGQLLRIAVALSTLISQPISIHNIRAGRRPPGLKAQHAAGLRLVAELCQGRLSASDPGTKEIHYQPGSEVLLSRMYTADPGTAGATTLLLQVSFPCLLFSPESSPSTEHHTELILCGGTNAIQAPQIDYTAHVFLPFIRHHFGLAPTLQVKMRGYYPKGGGRVRILIPAVPGPLPSVNLTHRGSVIAIRGRSYVAGLPAHLAAAMRNAAVSSLQSRGIDPRIVDIETVKEEPHDAVGSGSGIMLWAETDGDCILGGSAIGVKGKKPTMVGEEAAEELVRNLAHGGCVDEYMQDQMIIFLALAKGRSMVKTGPLTLHTKTAIWVAEQLTRAKFEVREESASSFIIQCDGIGYTRARHTLIES</sequence>
<dbReference type="Proteomes" id="UP000076727">
    <property type="component" value="Unassembled WGS sequence"/>
</dbReference>
<dbReference type="PANTHER" id="PTHR11096">
    <property type="entry name" value="RNA 3' TERMINAL PHOSPHATE CYCLASE"/>
    <property type="match status" value="1"/>
</dbReference>